<accession>A0AAX6FN61</accession>
<dbReference type="Proteomes" id="UP001140949">
    <property type="component" value="Unassembled WGS sequence"/>
</dbReference>
<proteinExistence type="predicted"/>
<sequence length="137" mass="14226">MCGRSASAAPAWPCRGVDWAVVVAYVWALRRRLGRCGQWRRGGPRAAPAPRRSVGGGGAAHAGEASRIRAGGRSGGARRRVRPAKSGATPALGDGCAGNSTSGGRDVRERERRQIWAPVGSAGPTAAVVAGPRWRLH</sequence>
<keyword evidence="2" id="KW-0418">Kinase</keyword>
<evidence type="ECO:0000256" key="1">
    <source>
        <dbReference type="SAM" id="MobiDB-lite"/>
    </source>
</evidence>
<gene>
    <name evidence="2" type="ORF">M6B38_411360</name>
</gene>
<name>A0AAX6FN61_IRIPA</name>
<organism evidence="2 3">
    <name type="scientific">Iris pallida</name>
    <name type="common">Sweet iris</name>
    <dbReference type="NCBI Taxonomy" id="29817"/>
    <lineage>
        <taxon>Eukaryota</taxon>
        <taxon>Viridiplantae</taxon>
        <taxon>Streptophyta</taxon>
        <taxon>Embryophyta</taxon>
        <taxon>Tracheophyta</taxon>
        <taxon>Spermatophyta</taxon>
        <taxon>Magnoliopsida</taxon>
        <taxon>Liliopsida</taxon>
        <taxon>Asparagales</taxon>
        <taxon>Iridaceae</taxon>
        <taxon>Iridoideae</taxon>
        <taxon>Irideae</taxon>
        <taxon>Iris</taxon>
    </lineage>
</organism>
<dbReference type="GO" id="GO:0016301">
    <property type="term" value="F:kinase activity"/>
    <property type="evidence" value="ECO:0007669"/>
    <property type="project" value="UniProtKB-KW"/>
</dbReference>
<comment type="caution">
    <text evidence="2">The sequence shown here is derived from an EMBL/GenBank/DDBJ whole genome shotgun (WGS) entry which is preliminary data.</text>
</comment>
<reference evidence="2" key="1">
    <citation type="journal article" date="2023" name="GigaByte">
        <title>Genome assembly of the bearded iris, Iris pallida Lam.</title>
        <authorList>
            <person name="Bruccoleri R.E."/>
            <person name="Oakeley E.J."/>
            <person name="Faust A.M.E."/>
            <person name="Altorfer M."/>
            <person name="Dessus-Babus S."/>
            <person name="Burckhardt D."/>
            <person name="Oertli M."/>
            <person name="Naumann U."/>
            <person name="Petersen F."/>
            <person name="Wong J."/>
        </authorList>
    </citation>
    <scope>NUCLEOTIDE SEQUENCE</scope>
    <source>
        <strain evidence="2">GSM-AAB239-AS_SAM_17_03QT</strain>
    </source>
</reference>
<feature type="compositionally biased region" description="Low complexity" evidence="1">
    <location>
        <begin position="61"/>
        <end position="71"/>
    </location>
</feature>
<dbReference type="EMBL" id="JANAVB010027994">
    <property type="protein sequence ID" value="KAJ6817455.1"/>
    <property type="molecule type" value="Genomic_DNA"/>
</dbReference>
<evidence type="ECO:0000313" key="2">
    <source>
        <dbReference type="EMBL" id="KAJ6817455.1"/>
    </source>
</evidence>
<protein>
    <submittedName>
        <fullName evidence="2">Leucine-rich repeat receptor-like protein kinase</fullName>
    </submittedName>
</protein>
<feature type="region of interest" description="Disordered" evidence="1">
    <location>
        <begin position="38"/>
        <end position="111"/>
    </location>
</feature>
<dbReference type="AlphaFoldDB" id="A0AAX6FN61"/>
<reference evidence="2" key="2">
    <citation type="submission" date="2023-04" db="EMBL/GenBank/DDBJ databases">
        <authorList>
            <person name="Bruccoleri R.E."/>
            <person name="Oakeley E.J."/>
            <person name="Faust A.-M."/>
            <person name="Dessus-Babus S."/>
            <person name="Altorfer M."/>
            <person name="Burckhardt D."/>
            <person name="Oertli M."/>
            <person name="Naumann U."/>
            <person name="Petersen F."/>
            <person name="Wong J."/>
        </authorList>
    </citation>
    <scope>NUCLEOTIDE SEQUENCE</scope>
    <source>
        <strain evidence="2">GSM-AAB239-AS_SAM_17_03QT</strain>
        <tissue evidence="2">Leaf</tissue>
    </source>
</reference>
<keyword evidence="2" id="KW-0675">Receptor</keyword>
<keyword evidence="3" id="KW-1185">Reference proteome</keyword>
<feature type="compositionally biased region" description="Low complexity" evidence="1">
    <location>
        <begin position="38"/>
        <end position="53"/>
    </location>
</feature>
<keyword evidence="2" id="KW-0808">Transferase</keyword>
<evidence type="ECO:0000313" key="3">
    <source>
        <dbReference type="Proteomes" id="UP001140949"/>
    </source>
</evidence>